<protein>
    <submittedName>
        <fullName evidence="1">Uncharacterized protein</fullName>
    </submittedName>
</protein>
<name>A0A835XGB1_9CHLO</name>
<dbReference type="AlphaFoldDB" id="A0A835XGB1"/>
<dbReference type="GO" id="GO:0004765">
    <property type="term" value="F:shikimate kinase activity"/>
    <property type="evidence" value="ECO:0007669"/>
    <property type="project" value="TreeGrafter"/>
</dbReference>
<dbReference type="Proteomes" id="UP000612055">
    <property type="component" value="Unassembled WGS sequence"/>
</dbReference>
<dbReference type="OrthoDB" id="515366at2759"/>
<reference evidence="1" key="1">
    <citation type="journal article" date="2020" name="bioRxiv">
        <title>Comparative genomics of Chlamydomonas.</title>
        <authorList>
            <person name="Craig R.J."/>
            <person name="Hasan A.R."/>
            <person name="Ness R.W."/>
            <person name="Keightley P.D."/>
        </authorList>
    </citation>
    <scope>NUCLEOTIDE SEQUENCE</scope>
    <source>
        <strain evidence="1">CCAP 11/70</strain>
    </source>
</reference>
<proteinExistence type="predicted"/>
<comment type="caution">
    <text evidence="1">The sequence shown here is derived from an EMBL/GenBank/DDBJ whole genome shotgun (WGS) entry which is preliminary data.</text>
</comment>
<gene>
    <name evidence="1" type="ORF">HYH03_017101</name>
</gene>
<dbReference type="PANTHER" id="PTHR21087:SF16">
    <property type="entry name" value="SHIKIMATE KINASE 1, CHLOROPLASTIC"/>
    <property type="match status" value="1"/>
</dbReference>
<dbReference type="GO" id="GO:0005829">
    <property type="term" value="C:cytosol"/>
    <property type="evidence" value="ECO:0007669"/>
    <property type="project" value="TreeGrafter"/>
</dbReference>
<evidence type="ECO:0000313" key="1">
    <source>
        <dbReference type="EMBL" id="KAG2484082.1"/>
    </source>
</evidence>
<organism evidence="1 2">
    <name type="scientific">Edaphochlamys debaryana</name>
    <dbReference type="NCBI Taxonomy" id="47281"/>
    <lineage>
        <taxon>Eukaryota</taxon>
        <taxon>Viridiplantae</taxon>
        <taxon>Chlorophyta</taxon>
        <taxon>core chlorophytes</taxon>
        <taxon>Chlorophyceae</taxon>
        <taxon>CS clade</taxon>
        <taxon>Chlamydomonadales</taxon>
        <taxon>Chlamydomonadales incertae sedis</taxon>
        <taxon>Edaphochlamys</taxon>
    </lineage>
</organism>
<sequence>MRGALLTDRAAGRPSLNRLVTSQTTVPNSAARTLGRRCVARVAKVPEQTAKDFDPSGFPASASEASIWGDDAVQQADAGRGAAASTSDTSVPPKELVAEKAREGMKRFSASNRKVGESRLIVDSLKRVSITLLCDDHDLAHAVAKIVGSRLGWFPVDHSKVICGMRKVTDVKQLTPQDLADAEAEILKGLRNQFRVIATPFPGASIARETTWNDLYGSVIIWLDEEDKTRPKPASEERALYGRKAEVTARVKVQKGFAAKGGNPFSLENRARAAADALLPRLSEHLAEFPALTERKRQYVERGCRGDWPEVQPAGWSPVVQTLERKPLAGFEATAA</sequence>
<dbReference type="EMBL" id="JAEHOE010000158">
    <property type="protein sequence ID" value="KAG2484082.1"/>
    <property type="molecule type" value="Genomic_DNA"/>
</dbReference>
<dbReference type="PANTHER" id="PTHR21087">
    <property type="entry name" value="SHIKIMATE KINASE"/>
    <property type="match status" value="1"/>
</dbReference>
<keyword evidence="2" id="KW-1185">Reference proteome</keyword>
<evidence type="ECO:0000313" key="2">
    <source>
        <dbReference type="Proteomes" id="UP000612055"/>
    </source>
</evidence>
<accession>A0A835XGB1</accession>